<evidence type="ECO:0000256" key="1">
    <source>
        <dbReference type="SAM" id="MobiDB-lite"/>
    </source>
</evidence>
<name>A0AAE1EJP4_PETCI</name>
<dbReference type="EMBL" id="JAWQEG010006569">
    <property type="protein sequence ID" value="KAK3854459.1"/>
    <property type="molecule type" value="Genomic_DNA"/>
</dbReference>
<protein>
    <submittedName>
        <fullName evidence="2">Uncharacterized protein</fullName>
    </submittedName>
</protein>
<dbReference type="Proteomes" id="UP001286313">
    <property type="component" value="Unassembled WGS sequence"/>
</dbReference>
<sequence length="111" mass="12612">MATFKSFRAVLPMCDGGRAGVWLRSPFPPSAFPPLPRTQSSCGMEGRIEETGTMLSDPPAVRIERKPEQDRGKRRYLRGARGSAMDEGLWNSNPPESHSQLWQRIKETRRR</sequence>
<proteinExistence type="predicted"/>
<reference evidence="2" key="1">
    <citation type="submission" date="2023-10" db="EMBL/GenBank/DDBJ databases">
        <title>Genome assemblies of two species of porcelain crab, Petrolisthes cinctipes and Petrolisthes manimaculis (Anomura: Porcellanidae).</title>
        <authorList>
            <person name="Angst P."/>
        </authorList>
    </citation>
    <scope>NUCLEOTIDE SEQUENCE</scope>
    <source>
        <strain evidence="2">PB745_01</strain>
        <tissue evidence="2">Gill</tissue>
    </source>
</reference>
<evidence type="ECO:0000313" key="3">
    <source>
        <dbReference type="Proteomes" id="UP001286313"/>
    </source>
</evidence>
<keyword evidence="3" id="KW-1185">Reference proteome</keyword>
<accession>A0AAE1EJP4</accession>
<dbReference type="AlphaFoldDB" id="A0AAE1EJP4"/>
<evidence type="ECO:0000313" key="2">
    <source>
        <dbReference type="EMBL" id="KAK3854459.1"/>
    </source>
</evidence>
<organism evidence="2 3">
    <name type="scientific">Petrolisthes cinctipes</name>
    <name type="common">Flat porcelain crab</name>
    <dbReference type="NCBI Taxonomy" id="88211"/>
    <lineage>
        <taxon>Eukaryota</taxon>
        <taxon>Metazoa</taxon>
        <taxon>Ecdysozoa</taxon>
        <taxon>Arthropoda</taxon>
        <taxon>Crustacea</taxon>
        <taxon>Multicrustacea</taxon>
        <taxon>Malacostraca</taxon>
        <taxon>Eumalacostraca</taxon>
        <taxon>Eucarida</taxon>
        <taxon>Decapoda</taxon>
        <taxon>Pleocyemata</taxon>
        <taxon>Anomura</taxon>
        <taxon>Galatheoidea</taxon>
        <taxon>Porcellanidae</taxon>
        <taxon>Petrolisthes</taxon>
    </lineage>
</organism>
<feature type="region of interest" description="Disordered" evidence="1">
    <location>
        <begin position="50"/>
        <end position="111"/>
    </location>
</feature>
<feature type="compositionally biased region" description="Basic and acidic residues" evidence="1">
    <location>
        <begin position="62"/>
        <end position="71"/>
    </location>
</feature>
<gene>
    <name evidence="2" type="ORF">Pcinc_039065</name>
</gene>
<comment type="caution">
    <text evidence="2">The sequence shown here is derived from an EMBL/GenBank/DDBJ whole genome shotgun (WGS) entry which is preliminary data.</text>
</comment>
<feature type="compositionally biased region" description="Polar residues" evidence="1">
    <location>
        <begin position="90"/>
        <end position="102"/>
    </location>
</feature>